<keyword evidence="11" id="KW-1185">Reference proteome</keyword>
<evidence type="ECO:0000256" key="4">
    <source>
        <dbReference type="ARBA" id="ARBA00022989"/>
    </source>
</evidence>
<evidence type="ECO:0000256" key="2">
    <source>
        <dbReference type="ARBA" id="ARBA00022475"/>
    </source>
</evidence>
<dbReference type="PANTHER" id="PTHR30572:SF4">
    <property type="entry name" value="ABC TRANSPORTER PERMEASE YTRF"/>
    <property type="match status" value="1"/>
</dbReference>
<feature type="transmembrane region" description="Helical" evidence="8">
    <location>
        <begin position="966"/>
        <end position="991"/>
    </location>
</feature>
<feature type="transmembrane region" description="Helical" evidence="8">
    <location>
        <begin position="210"/>
        <end position="233"/>
    </location>
</feature>
<dbReference type="GO" id="GO:0022857">
    <property type="term" value="F:transmembrane transporter activity"/>
    <property type="evidence" value="ECO:0007669"/>
    <property type="project" value="TreeGrafter"/>
</dbReference>
<dbReference type="Proteomes" id="UP000037729">
    <property type="component" value="Unassembled WGS sequence"/>
</dbReference>
<evidence type="ECO:0000256" key="5">
    <source>
        <dbReference type="ARBA" id="ARBA00023136"/>
    </source>
</evidence>
<dbReference type="InterPro" id="IPR050250">
    <property type="entry name" value="Macrolide_Exporter_MacB"/>
</dbReference>
<feature type="region of interest" description="Disordered" evidence="7">
    <location>
        <begin position="1000"/>
        <end position="1021"/>
    </location>
</feature>
<feature type="transmembrane region" description="Helical" evidence="8">
    <location>
        <begin position="281"/>
        <end position="300"/>
    </location>
</feature>
<evidence type="ECO:0000256" key="7">
    <source>
        <dbReference type="SAM" id="MobiDB-lite"/>
    </source>
</evidence>
<evidence type="ECO:0000313" key="11">
    <source>
        <dbReference type="Proteomes" id="UP000037729"/>
    </source>
</evidence>
<dbReference type="AlphaFoldDB" id="A0A0N0BNY5"/>
<evidence type="ECO:0000256" key="6">
    <source>
        <dbReference type="ARBA" id="ARBA00038076"/>
    </source>
</evidence>
<dbReference type="RefSeq" id="WP_053968282.1">
    <property type="nucleotide sequence ID" value="NZ_LIUF01000003.1"/>
</dbReference>
<protein>
    <submittedName>
        <fullName evidence="10">Permease</fullName>
    </submittedName>
</protein>
<keyword evidence="4 8" id="KW-1133">Transmembrane helix</keyword>
<feature type="domain" description="ABC3 transporter permease C-terminal" evidence="9">
    <location>
        <begin position="875"/>
        <end position="994"/>
    </location>
</feature>
<feature type="transmembrane region" description="Helical" evidence="8">
    <location>
        <begin position="312"/>
        <end position="332"/>
    </location>
</feature>
<feature type="transmembrane region" description="Helical" evidence="8">
    <location>
        <begin position="20"/>
        <end position="42"/>
    </location>
</feature>
<reference evidence="10 11" key="1">
    <citation type="submission" date="2015-08" db="EMBL/GenBank/DDBJ databases">
        <title>Genomes of Isolates from Cabo Rojo, PR.</title>
        <authorList>
            <person name="Sanchez-Nieves R.L."/>
            <person name="Montalvo-Rodriguez R."/>
        </authorList>
    </citation>
    <scope>NUCLEOTIDE SEQUENCE [LARGE SCALE GENOMIC DNA]</scope>
    <source>
        <strain evidence="10 11">SL3</strain>
    </source>
</reference>
<dbReference type="Pfam" id="PF02687">
    <property type="entry name" value="FtsX"/>
    <property type="match status" value="2"/>
</dbReference>
<name>A0A0N0BNY5_9EURY</name>
<comment type="subcellular location">
    <subcellularLocation>
        <location evidence="1">Cell membrane</location>
        <topology evidence="1">Multi-pass membrane protein</topology>
    </subcellularLocation>
</comment>
<sequence>MGYRNALLFRWSRRDRLTVVVVAVTAAFLIGTVLLLFTAVTYSETFAEPLANSGTVTYHDADNGPPETSGDVTVLPTATATVNETNVRLVGIPPDTPRVLIEGSAQWQEGRLPTIPGGVDGRGPVPQQRTRTVSGSNGTVSLTVVPQERGTTFLSDQWYVANASTAQQVGVTGYFVVNHSPSGTGLGSLPSEGAPLVSALLYVLGGLEQVLWALGIAAAAGGLLVLIVVYNVTRMSVRDRLDAIRVIRSTGASGWRVGLLFTLRAGLLVTTGVVLGYAVGLILIKALVNVAIYVGLPIALDITVTGQSATVVGGVAGIFVLMGLVAGALAAYPAATRPPAALGGRHTRSGQSGQSGLARLRNWVTPTFLSWRSVVPTAATLTVFGITFLLVVSLAGLASPLGGGAGGSGTITEAGAPHPLNSRLDAEYASALRADGTPASPEIIYAQVSDGQPYMAHGAEYDAFANVTGATLVEGQRPQRYDEAVIGSDLARTLDVEVGDELTVSGSVKPGVRRVTVVGRYDADRTLDDLLILPLDSAADLATGPGQVHMIRVKGSVAGIDDADGVAANRSGAVVTGLSGPERVTEGDTVNLTVAVRNVGNERADRDVTVRYRGEQRTTTVTVPPGQERSGTVSFRASEQGTANATAGEYTHSVTAVSPNAIEIPNQLPSQAPPGSGLSVPVVTKTGARVSNATVTVNGPSLRTGSSGVAVVPLPREPGNYTITARSGTQTATHDIQIVRGTERELYGELSISPSSGSVLTTPTLRVGLANPWQEPITRNVGVIGPGVSRNRTVYMPPGNATQTRFAPDNGRGQPGTYTYRVTANGTTLTTAEYEVTGDRRLASAVASSGSYASGTPIERSVEGVFGNVQLILGVLVVLSALSTVGSTTATFAQGVHARRQAIGIHRSTGATQWRILRTILADIARIAIPATGLALGLSVVALQLLERAGWLVFFGFRLSARTPPAILAAIFVGGVSLALFGALVATVPYLTASPVSLLPSGDRTRTPDDDSGTEKQPSDD</sequence>
<comment type="caution">
    <text evidence="10">The sequence shown here is derived from an EMBL/GenBank/DDBJ whole genome shotgun (WGS) entry which is preliminary data.</text>
</comment>
<dbReference type="STRING" id="1705562.AMS69_11950"/>
<keyword evidence="3 8" id="KW-0812">Transmembrane</keyword>
<dbReference type="OrthoDB" id="291541at2157"/>
<feature type="region of interest" description="Disordered" evidence="7">
    <location>
        <begin position="111"/>
        <end position="137"/>
    </location>
</feature>
<keyword evidence="2" id="KW-1003">Cell membrane</keyword>
<dbReference type="InterPro" id="IPR013783">
    <property type="entry name" value="Ig-like_fold"/>
</dbReference>
<evidence type="ECO:0000256" key="8">
    <source>
        <dbReference type="SAM" id="Phobius"/>
    </source>
</evidence>
<feature type="domain" description="ABC3 transporter permease C-terminal" evidence="9">
    <location>
        <begin position="217"/>
        <end position="335"/>
    </location>
</feature>
<dbReference type="Gene3D" id="2.60.40.10">
    <property type="entry name" value="Immunoglobulins"/>
    <property type="match status" value="1"/>
</dbReference>
<gene>
    <name evidence="10" type="ORF">AMS69_11950</name>
</gene>
<proteinExistence type="inferred from homology"/>
<evidence type="ECO:0000313" key="10">
    <source>
        <dbReference type="EMBL" id="KOX93150.1"/>
    </source>
</evidence>
<evidence type="ECO:0000256" key="1">
    <source>
        <dbReference type="ARBA" id="ARBA00004651"/>
    </source>
</evidence>
<organism evidence="10 11">
    <name type="scientific">Haloarcula rubripromontorii</name>
    <dbReference type="NCBI Taxonomy" id="1705562"/>
    <lineage>
        <taxon>Archaea</taxon>
        <taxon>Methanobacteriati</taxon>
        <taxon>Methanobacteriota</taxon>
        <taxon>Stenosarchaea group</taxon>
        <taxon>Halobacteria</taxon>
        <taxon>Halobacteriales</taxon>
        <taxon>Haloarculaceae</taxon>
        <taxon>Haloarcula</taxon>
    </lineage>
</organism>
<evidence type="ECO:0000256" key="3">
    <source>
        <dbReference type="ARBA" id="ARBA00022692"/>
    </source>
</evidence>
<dbReference type="InterPro" id="IPR003838">
    <property type="entry name" value="ABC3_permease_C"/>
</dbReference>
<dbReference type="EMBL" id="LIUF01000003">
    <property type="protein sequence ID" value="KOX93150.1"/>
    <property type="molecule type" value="Genomic_DNA"/>
</dbReference>
<dbReference type="GO" id="GO:0005886">
    <property type="term" value="C:plasma membrane"/>
    <property type="evidence" value="ECO:0007669"/>
    <property type="project" value="UniProtKB-SubCell"/>
</dbReference>
<dbReference type="PATRIC" id="fig|1705562.3.peg.580"/>
<feature type="compositionally biased region" description="Polar residues" evidence="7">
    <location>
        <begin position="127"/>
        <end position="137"/>
    </location>
</feature>
<feature type="transmembrane region" description="Helical" evidence="8">
    <location>
        <begin position="924"/>
        <end position="946"/>
    </location>
</feature>
<accession>A0A0N0BNY5</accession>
<keyword evidence="5 8" id="KW-0472">Membrane</keyword>
<feature type="compositionally biased region" description="Basic and acidic residues" evidence="7">
    <location>
        <begin position="1003"/>
        <end position="1021"/>
    </location>
</feature>
<evidence type="ECO:0000259" key="9">
    <source>
        <dbReference type="Pfam" id="PF02687"/>
    </source>
</evidence>
<comment type="similarity">
    <text evidence="6">Belongs to the ABC-4 integral membrane protein family.</text>
</comment>
<dbReference type="PANTHER" id="PTHR30572">
    <property type="entry name" value="MEMBRANE COMPONENT OF TRANSPORTER-RELATED"/>
    <property type="match status" value="1"/>
</dbReference>
<feature type="transmembrane region" description="Helical" evidence="8">
    <location>
        <begin position="378"/>
        <end position="398"/>
    </location>
</feature>